<evidence type="ECO:0000313" key="2">
    <source>
        <dbReference type="Proteomes" id="UP000563523"/>
    </source>
</evidence>
<comment type="caution">
    <text evidence="1">The sequence shown here is derived from an EMBL/GenBank/DDBJ whole genome shotgun (WGS) entry which is preliminary data.</text>
</comment>
<dbReference type="Proteomes" id="UP000563523">
    <property type="component" value="Unassembled WGS sequence"/>
</dbReference>
<dbReference type="EMBL" id="JABZEC010000003">
    <property type="protein sequence ID" value="NVY96438.1"/>
    <property type="molecule type" value="Genomic_DNA"/>
</dbReference>
<name>A0A850RCD0_9LACO</name>
<gene>
    <name evidence="1" type="ORF">HU830_04530</name>
</gene>
<sequence>MCVRYKPDRSLSYQLDFVAVLANFVHHCYQEDHLISATTEVHYLCQLRAQPEFFFYRLVGYYYEALLQQDFDFSKQIVQILADTKAEKLAVSFFK</sequence>
<evidence type="ECO:0000313" key="1">
    <source>
        <dbReference type="EMBL" id="NVY96438.1"/>
    </source>
</evidence>
<keyword evidence="2" id="KW-1185">Reference proteome</keyword>
<accession>A0A850RCD0</accession>
<dbReference type="RefSeq" id="WP_176942596.1">
    <property type="nucleotide sequence ID" value="NZ_JABZEC010000003.1"/>
</dbReference>
<proteinExistence type="predicted"/>
<organism evidence="1 2">
    <name type="scientific">Bombilactobacillus apium</name>
    <dbReference type="NCBI Taxonomy" id="2675299"/>
    <lineage>
        <taxon>Bacteria</taxon>
        <taxon>Bacillati</taxon>
        <taxon>Bacillota</taxon>
        <taxon>Bacilli</taxon>
        <taxon>Lactobacillales</taxon>
        <taxon>Lactobacillaceae</taxon>
        <taxon>Bombilactobacillus</taxon>
    </lineage>
</organism>
<reference evidence="1 2" key="1">
    <citation type="submission" date="2020-06" db="EMBL/GenBank/DDBJ databases">
        <authorList>
            <person name="Kang J."/>
        </authorList>
    </citation>
    <scope>NUCLEOTIDE SEQUENCE [LARGE SCALE GENOMIC DNA]</scope>
    <source>
        <strain evidence="1 2">DCY120</strain>
    </source>
</reference>
<dbReference type="AlphaFoldDB" id="A0A850RCD0"/>
<protein>
    <submittedName>
        <fullName evidence="1">Uncharacterized protein</fullName>
    </submittedName>
</protein>